<reference evidence="1 2" key="1">
    <citation type="journal article" date="2016" name="Nat. Commun.">
        <title>Extremotolerant tardigrade genome and improved radiotolerance of human cultured cells by tardigrade-unique protein.</title>
        <authorList>
            <person name="Hashimoto T."/>
            <person name="Horikawa D.D."/>
            <person name="Saito Y."/>
            <person name="Kuwahara H."/>
            <person name="Kozuka-Hata H."/>
            <person name="Shin-I T."/>
            <person name="Minakuchi Y."/>
            <person name="Ohishi K."/>
            <person name="Motoyama A."/>
            <person name="Aizu T."/>
            <person name="Enomoto A."/>
            <person name="Kondo K."/>
            <person name="Tanaka S."/>
            <person name="Hara Y."/>
            <person name="Koshikawa S."/>
            <person name="Sagara H."/>
            <person name="Miura T."/>
            <person name="Yokobori S."/>
            <person name="Miyagawa K."/>
            <person name="Suzuki Y."/>
            <person name="Kubo T."/>
            <person name="Oyama M."/>
            <person name="Kohara Y."/>
            <person name="Fujiyama A."/>
            <person name="Arakawa K."/>
            <person name="Katayama T."/>
            <person name="Toyoda A."/>
            <person name="Kunieda T."/>
        </authorList>
    </citation>
    <scope>NUCLEOTIDE SEQUENCE [LARGE SCALE GENOMIC DNA]</scope>
    <source>
        <strain evidence="1 2">YOKOZUNA-1</strain>
    </source>
</reference>
<accession>A0A1D1W5Q9</accession>
<dbReference type="EMBL" id="BDGG01000018">
    <property type="protein sequence ID" value="GAV08626.1"/>
    <property type="molecule type" value="Genomic_DNA"/>
</dbReference>
<evidence type="ECO:0000313" key="2">
    <source>
        <dbReference type="Proteomes" id="UP000186922"/>
    </source>
</evidence>
<protein>
    <submittedName>
        <fullName evidence="1">Uncharacterized protein</fullName>
    </submittedName>
</protein>
<evidence type="ECO:0000313" key="1">
    <source>
        <dbReference type="EMBL" id="GAV08626.1"/>
    </source>
</evidence>
<dbReference type="Proteomes" id="UP000186922">
    <property type="component" value="Unassembled WGS sequence"/>
</dbReference>
<name>A0A1D1W5Q9_RAMVA</name>
<proteinExistence type="predicted"/>
<dbReference type="AlphaFoldDB" id="A0A1D1W5Q9"/>
<sequence length="75" mass="8654">MLCRTRKTIAVPGRNARYLYRGCCLNRADDTQYCSGLWTANVFVTAADARAKSSGPDLMSWTCHKRRYNYPQDWT</sequence>
<gene>
    <name evidence="1" type="primary">RvY_18291-1</name>
    <name evidence="1" type="synonym">RvY_18291.1</name>
    <name evidence="1" type="ORF">RvY_18291</name>
</gene>
<keyword evidence="2" id="KW-1185">Reference proteome</keyword>
<comment type="caution">
    <text evidence="1">The sequence shown here is derived from an EMBL/GenBank/DDBJ whole genome shotgun (WGS) entry which is preliminary data.</text>
</comment>
<organism evidence="1 2">
    <name type="scientific">Ramazzottius varieornatus</name>
    <name type="common">Water bear</name>
    <name type="synonym">Tardigrade</name>
    <dbReference type="NCBI Taxonomy" id="947166"/>
    <lineage>
        <taxon>Eukaryota</taxon>
        <taxon>Metazoa</taxon>
        <taxon>Ecdysozoa</taxon>
        <taxon>Tardigrada</taxon>
        <taxon>Eutardigrada</taxon>
        <taxon>Parachela</taxon>
        <taxon>Hypsibioidea</taxon>
        <taxon>Ramazzottiidae</taxon>
        <taxon>Ramazzottius</taxon>
    </lineage>
</organism>